<evidence type="ECO:0000256" key="5">
    <source>
        <dbReference type="ARBA" id="ARBA00023136"/>
    </source>
</evidence>
<dbReference type="Proteomes" id="UP000827549">
    <property type="component" value="Chromosome 5"/>
</dbReference>
<feature type="transmembrane region" description="Helical" evidence="7">
    <location>
        <begin position="225"/>
        <end position="245"/>
    </location>
</feature>
<evidence type="ECO:0000259" key="8">
    <source>
        <dbReference type="PROSITE" id="PS50850"/>
    </source>
</evidence>
<dbReference type="PANTHER" id="PTHR42718:SF9">
    <property type="entry name" value="MAJOR FACILITATOR SUPERFAMILY MULTIDRUG TRANSPORTER MFSC"/>
    <property type="match status" value="1"/>
</dbReference>
<evidence type="ECO:0000313" key="10">
    <source>
        <dbReference type="Proteomes" id="UP000827549"/>
    </source>
</evidence>
<evidence type="ECO:0000256" key="7">
    <source>
        <dbReference type="SAM" id="Phobius"/>
    </source>
</evidence>
<proteinExistence type="predicted"/>
<feature type="domain" description="Major facilitator superfamily (MFS) profile" evidence="8">
    <location>
        <begin position="71"/>
        <end position="527"/>
    </location>
</feature>
<dbReference type="InterPro" id="IPR020846">
    <property type="entry name" value="MFS_dom"/>
</dbReference>
<dbReference type="EMBL" id="CP086718">
    <property type="protein sequence ID" value="WOO84212.1"/>
    <property type="molecule type" value="Genomic_DNA"/>
</dbReference>
<dbReference type="InterPro" id="IPR036259">
    <property type="entry name" value="MFS_trans_sf"/>
</dbReference>
<name>A0AAF0YE19_9TREE</name>
<sequence>MENSIQQTTVSPGGPGNEPVHDNPVAVELGIAPNHGGEVVTESASATKLTLDLAQETNELAALPKGRKSVLLLCFCLSMFIDASGAAAGQLLTEPIAKDLHISLGNTPWVIGTYSLAFASTLLFAGRVADLYSPARLYTFGFLTSGILYLAISFVHNQYAFFVLRALKGVLAVLTIPSSINMIIQMYPDPEEQGKKLALFGTAGALASTLSLIIAGVFMLASWRWWFRFTSFLVIPFSILSFWLLPKTRAVAGNVSSGDKWKRMDLGGVFLLGGMLVCFILSFTQATTFGWSSAQFIAPLVVSAALLPVFVVYEQRMPRGYTLLPHDIWNFPNIGPLILQALAPFGWFTCMQLGLATYWQDVLHESAILTAVRLLPWGISSTAVGFASQFIPAIIGKPRLAQPIASLLAFGGSMLVAFSGGGKGVDYWKFIFTGGVIGAAGCMVVFVGINTTMIQSFPIEFAGIGGSFANVVFQVGGVAAIAIQSGLRSAGGTEDDWKGYKYGYIFVSCFILFTGLVFGLWFRPEQPKPAAEEA</sequence>
<feature type="transmembrane region" description="Helical" evidence="7">
    <location>
        <begin position="374"/>
        <end position="395"/>
    </location>
</feature>
<evidence type="ECO:0000313" key="9">
    <source>
        <dbReference type="EMBL" id="WOO84212.1"/>
    </source>
</evidence>
<dbReference type="AlphaFoldDB" id="A0AAF0YE19"/>
<evidence type="ECO:0000256" key="3">
    <source>
        <dbReference type="ARBA" id="ARBA00022692"/>
    </source>
</evidence>
<dbReference type="RefSeq" id="XP_062630238.1">
    <property type="nucleotide sequence ID" value="XM_062774254.1"/>
</dbReference>
<feature type="transmembrane region" description="Helical" evidence="7">
    <location>
        <begin position="461"/>
        <end position="483"/>
    </location>
</feature>
<dbReference type="Pfam" id="PF07690">
    <property type="entry name" value="MFS_1"/>
    <property type="match status" value="1"/>
</dbReference>
<comment type="subcellular location">
    <subcellularLocation>
        <location evidence="1">Membrane</location>
        <topology evidence="1">Multi-pass membrane protein</topology>
    </subcellularLocation>
</comment>
<evidence type="ECO:0000256" key="1">
    <source>
        <dbReference type="ARBA" id="ARBA00004141"/>
    </source>
</evidence>
<feature type="transmembrane region" description="Helical" evidence="7">
    <location>
        <begin position="427"/>
        <end position="449"/>
    </location>
</feature>
<gene>
    <name evidence="9" type="primary">SPBC1683.03c_3</name>
    <name evidence="9" type="ORF">LOC62_05G007733</name>
</gene>
<feature type="transmembrane region" description="Helical" evidence="7">
    <location>
        <begin position="404"/>
        <end position="421"/>
    </location>
</feature>
<feature type="region of interest" description="Disordered" evidence="6">
    <location>
        <begin position="1"/>
        <end position="24"/>
    </location>
</feature>
<feature type="transmembrane region" description="Helical" evidence="7">
    <location>
        <begin position="296"/>
        <end position="313"/>
    </location>
</feature>
<keyword evidence="5 7" id="KW-0472">Membrane</keyword>
<dbReference type="GO" id="GO:0016020">
    <property type="term" value="C:membrane"/>
    <property type="evidence" value="ECO:0007669"/>
    <property type="project" value="UniProtKB-SubCell"/>
</dbReference>
<feature type="compositionally biased region" description="Polar residues" evidence="6">
    <location>
        <begin position="1"/>
        <end position="11"/>
    </location>
</feature>
<dbReference type="PROSITE" id="PS50850">
    <property type="entry name" value="MFS"/>
    <property type="match status" value="1"/>
</dbReference>
<feature type="transmembrane region" description="Helical" evidence="7">
    <location>
        <begin position="334"/>
        <end position="354"/>
    </location>
</feature>
<keyword evidence="2" id="KW-0813">Transport</keyword>
<dbReference type="GeneID" id="87810905"/>
<accession>A0AAF0YE19</accession>
<dbReference type="PANTHER" id="PTHR42718">
    <property type="entry name" value="MAJOR FACILITATOR SUPERFAMILY MULTIDRUG TRANSPORTER MFSC"/>
    <property type="match status" value="1"/>
</dbReference>
<evidence type="ECO:0000256" key="6">
    <source>
        <dbReference type="SAM" id="MobiDB-lite"/>
    </source>
</evidence>
<evidence type="ECO:0000256" key="2">
    <source>
        <dbReference type="ARBA" id="ARBA00022448"/>
    </source>
</evidence>
<keyword evidence="10" id="KW-1185">Reference proteome</keyword>
<feature type="transmembrane region" description="Helical" evidence="7">
    <location>
        <begin position="266"/>
        <end position="284"/>
    </location>
</feature>
<feature type="transmembrane region" description="Helical" evidence="7">
    <location>
        <begin position="503"/>
        <end position="522"/>
    </location>
</feature>
<keyword evidence="3 7" id="KW-0812">Transmembrane</keyword>
<feature type="transmembrane region" description="Helical" evidence="7">
    <location>
        <begin position="162"/>
        <end position="184"/>
    </location>
</feature>
<evidence type="ECO:0000256" key="4">
    <source>
        <dbReference type="ARBA" id="ARBA00022989"/>
    </source>
</evidence>
<feature type="transmembrane region" description="Helical" evidence="7">
    <location>
        <begin position="196"/>
        <end position="219"/>
    </location>
</feature>
<feature type="transmembrane region" description="Helical" evidence="7">
    <location>
        <begin position="137"/>
        <end position="156"/>
    </location>
</feature>
<feature type="transmembrane region" description="Helical" evidence="7">
    <location>
        <begin position="108"/>
        <end position="125"/>
    </location>
</feature>
<dbReference type="InterPro" id="IPR011701">
    <property type="entry name" value="MFS"/>
</dbReference>
<dbReference type="Gene3D" id="1.20.1250.20">
    <property type="entry name" value="MFS general substrate transporter like domains"/>
    <property type="match status" value="2"/>
</dbReference>
<protein>
    <submittedName>
        <fullName evidence="9">Purtative MFS-type transporterc</fullName>
    </submittedName>
</protein>
<organism evidence="9 10">
    <name type="scientific">Vanrija pseudolonga</name>
    <dbReference type="NCBI Taxonomy" id="143232"/>
    <lineage>
        <taxon>Eukaryota</taxon>
        <taxon>Fungi</taxon>
        <taxon>Dikarya</taxon>
        <taxon>Basidiomycota</taxon>
        <taxon>Agaricomycotina</taxon>
        <taxon>Tremellomycetes</taxon>
        <taxon>Trichosporonales</taxon>
        <taxon>Trichosporonaceae</taxon>
        <taxon>Vanrija</taxon>
    </lineage>
</organism>
<dbReference type="GO" id="GO:0022857">
    <property type="term" value="F:transmembrane transporter activity"/>
    <property type="evidence" value="ECO:0007669"/>
    <property type="project" value="InterPro"/>
</dbReference>
<keyword evidence="4 7" id="KW-1133">Transmembrane helix</keyword>
<reference evidence="9" key="1">
    <citation type="submission" date="2023-10" db="EMBL/GenBank/DDBJ databases">
        <authorList>
            <person name="Noh H."/>
        </authorList>
    </citation>
    <scope>NUCLEOTIDE SEQUENCE</scope>
    <source>
        <strain evidence="9">DUCC4014</strain>
    </source>
</reference>
<dbReference type="SUPFAM" id="SSF103473">
    <property type="entry name" value="MFS general substrate transporter"/>
    <property type="match status" value="1"/>
</dbReference>
<feature type="transmembrane region" description="Helical" evidence="7">
    <location>
        <begin position="70"/>
        <end position="88"/>
    </location>
</feature>